<accession>A0ABN9P6P4</accession>
<dbReference type="Proteomes" id="UP001189429">
    <property type="component" value="Unassembled WGS sequence"/>
</dbReference>
<keyword evidence="2" id="KW-1185">Reference proteome</keyword>
<name>A0ABN9P6P4_9DINO</name>
<evidence type="ECO:0000313" key="2">
    <source>
        <dbReference type="Proteomes" id="UP001189429"/>
    </source>
</evidence>
<evidence type="ECO:0000313" key="1">
    <source>
        <dbReference type="EMBL" id="CAK0788323.1"/>
    </source>
</evidence>
<proteinExistence type="predicted"/>
<comment type="caution">
    <text evidence="1">The sequence shown here is derived from an EMBL/GenBank/DDBJ whole genome shotgun (WGS) entry which is preliminary data.</text>
</comment>
<organism evidence="1 2">
    <name type="scientific">Prorocentrum cordatum</name>
    <dbReference type="NCBI Taxonomy" id="2364126"/>
    <lineage>
        <taxon>Eukaryota</taxon>
        <taxon>Sar</taxon>
        <taxon>Alveolata</taxon>
        <taxon>Dinophyceae</taxon>
        <taxon>Prorocentrales</taxon>
        <taxon>Prorocentraceae</taxon>
        <taxon>Prorocentrum</taxon>
    </lineage>
</organism>
<dbReference type="EMBL" id="CAUYUJ010000033">
    <property type="protein sequence ID" value="CAK0788323.1"/>
    <property type="molecule type" value="Genomic_DNA"/>
</dbReference>
<protein>
    <submittedName>
        <fullName evidence="1">Uncharacterized protein</fullName>
    </submittedName>
</protein>
<feature type="non-terminal residue" evidence="1">
    <location>
        <position position="1"/>
    </location>
</feature>
<gene>
    <name evidence="1" type="ORF">PCOR1329_LOCUS245</name>
</gene>
<reference evidence="1" key="1">
    <citation type="submission" date="2023-10" db="EMBL/GenBank/DDBJ databases">
        <authorList>
            <person name="Chen Y."/>
            <person name="Shah S."/>
            <person name="Dougan E. K."/>
            <person name="Thang M."/>
            <person name="Chan C."/>
        </authorList>
    </citation>
    <scope>NUCLEOTIDE SEQUENCE [LARGE SCALE GENOMIC DNA]</scope>
</reference>
<sequence>DMTNAFGSSGWSELEITIAHSTSEENRALCQQRYENSMVELTAEEGPLLVKPFQGGVMGGPFTVAAFLGTFSRATLQWAYQWSRSDSMSRFLVAKWQDFQSGLSLLIYADVVNKTAVASDEMALGDLVGKVHEMDEIFDSVLQPFGYVQNLRKQEFLTYFASQGNRARQMVRKGISGIQGTIKDRVRYLGPHIRVRDSSHQEVTRRCSAARTAFYRVGGIWSLAIPFKLRKLLLVGNVQNALLSGLEAFVLSKAAPPWLSQMTHDLECAAGVVDSEAIDVLLHDMNAFIIKEKMEDFCMLDMAVLRASRFPIAV</sequence>